<dbReference type="GO" id="GO:0030077">
    <property type="term" value="C:plasma membrane light-harvesting complex"/>
    <property type="evidence" value="ECO:0007669"/>
    <property type="project" value="InterPro"/>
</dbReference>
<reference evidence="1" key="1">
    <citation type="journal article" date="2014" name="Int. J. Syst. Evol. Microbiol.">
        <title>Complete genome sequence of Corynebacterium casei LMG S-19264T (=DSM 44701T), isolated from a smear-ripened cheese.</title>
        <authorList>
            <consortium name="US DOE Joint Genome Institute (JGI-PGF)"/>
            <person name="Walter F."/>
            <person name="Albersmeier A."/>
            <person name="Kalinowski J."/>
            <person name="Ruckert C."/>
        </authorList>
    </citation>
    <scope>NUCLEOTIDE SEQUENCE</scope>
    <source>
        <strain evidence="1">JCM 4646</strain>
    </source>
</reference>
<dbReference type="Proteomes" id="UP000617734">
    <property type="component" value="Unassembled WGS sequence"/>
</dbReference>
<name>A0A919D9Q7_9ACTN</name>
<evidence type="ECO:0000313" key="1">
    <source>
        <dbReference type="EMBL" id="GHE26187.1"/>
    </source>
</evidence>
<dbReference type="SUPFAM" id="SSF50346">
    <property type="entry name" value="PRC-barrel domain"/>
    <property type="match status" value="1"/>
</dbReference>
<evidence type="ECO:0000313" key="2">
    <source>
        <dbReference type="Proteomes" id="UP000617734"/>
    </source>
</evidence>
<protein>
    <recommendedName>
        <fullName evidence="3">PRC domain containing protein</fullName>
    </recommendedName>
</protein>
<evidence type="ECO:0008006" key="3">
    <source>
        <dbReference type="Google" id="ProtNLM"/>
    </source>
</evidence>
<dbReference type="Gene3D" id="3.90.50.10">
    <property type="entry name" value="Photosynthetic Reaction Center, subunit H, domain 2"/>
    <property type="match status" value="1"/>
</dbReference>
<gene>
    <name evidence="1" type="ORF">GCM10018781_78270</name>
</gene>
<comment type="caution">
    <text evidence="1">The sequence shown here is derived from an EMBL/GenBank/DDBJ whole genome shotgun (WGS) entry which is preliminary data.</text>
</comment>
<dbReference type="GO" id="GO:0019684">
    <property type="term" value="P:photosynthesis, light reaction"/>
    <property type="evidence" value="ECO:0007669"/>
    <property type="project" value="InterPro"/>
</dbReference>
<dbReference type="GeneID" id="95358034"/>
<dbReference type="EMBL" id="BNBO01000090">
    <property type="protein sequence ID" value="GHE26187.1"/>
    <property type="molecule type" value="Genomic_DNA"/>
</dbReference>
<sequence>MSENLWEHRTETGYLTGTDLAGYRVEAIDGHIGKVDKHTADAGEAGVVVDTGVWIFGKEVLLPAGCISSVDTETGTVYLNRTKQDVKDAPEFLRERHDGDSDYRMHLGEYYYGRTML</sequence>
<reference evidence="1" key="2">
    <citation type="submission" date="2020-09" db="EMBL/GenBank/DDBJ databases">
        <authorList>
            <person name="Sun Q."/>
            <person name="Ohkuma M."/>
        </authorList>
    </citation>
    <scope>NUCLEOTIDE SEQUENCE</scope>
    <source>
        <strain evidence="1">JCM 4646</strain>
    </source>
</reference>
<organism evidence="1 2">
    <name type="scientific">Kitasatospora indigofera</name>
    <dbReference type="NCBI Taxonomy" id="67307"/>
    <lineage>
        <taxon>Bacteria</taxon>
        <taxon>Bacillati</taxon>
        <taxon>Actinomycetota</taxon>
        <taxon>Actinomycetes</taxon>
        <taxon>Kitasatosporales</taxon>
        <taxon>Streptomycetaceae</taxon>
        <taxon>Kitasatospora</taxon>
    </lineage>
</organism>
<dbReference type="InterPro" id="IPR014747">
    <property type="entry name" value="Bac_photo_RC_H_C"/>
</dbReference>
<proteinExistence type="predicted"/>
<accession>A0A919D9Q7</accession>
<dbReference type="InterPro" id="IPR011033">
    <property type="entry name" value="PRC_barrel-like_sf"/>
</dbReference>
<dbReference type="RefSeq" id="WP_190215692.1">
    <property type="nucleotide sequence ID" value="NZ_BNBO01000090.1"/>
</dbReference>
<keyword evidence="2" id="KW-1185">Reference proteome</keyword>
<dbReference type="AlphaFoldDB" id="A0A919D9Q7"/>